<organism evidence="4">
    <name type="scientific">Zea mays</name>
    <name type="common">Maize</name>
    <dbReference type="NCBI Taxonomy" id="4577"/>
    <lineage>
        <taxon>Eukaryota</taxon>
        <taxon>Viridiplantae</taxon>
        <taxon>Streptophyta</taxon>
        <taxon>Embryophyta</taxon>
        <taxon>Tracheophyta</taxon>
        <taxon>Spermatophyta</taxon>
        <taxon>Magnoliopsida</taxon>
        <taxon>Liliopsida</taxon>
        <taxon>Poales</taxon>
        <taxon>Poaceae</taxon>
        <taxon>PACMAD clade</taxon>
        <taxon>Panicoideae</taxon>
        <taxon>Andropogonodae</taxon>
        <taxon>Andropogoneae</taxon>
        <taxon>Tripsacinae</taxon>
        <taxon>Zea</taxon>
    </lineage>
</organism>
<evidence type="ECO:0000256" key="2">
    <source>
        <dbReference type="ARBA" id="ARBA00022737"/>
    </source>
</evidence>
<dbReference type="InterPro" id="IPR019775">
    <property type="entry name" value="WD40_repeat_CS"/>
</dbReference>
<dbReference type="EMBL" id="CM007648">
    <property type="protein sequence ID" value="ONM17653.1"/>
    <property type="molecule type" value="Genomic_DNA"/>
</dbReference>
<dbReference type="PANTHER" id="PTHR14221:SF57">
    <property type="entry name" value="TRANSDUCIN_WD40 REPEAT-LIKE SUPERFAMILY PROTEIN"/>
    <property type="match status" value="1"/>
</dbReference>
<dbReference type="PANTHER" id="PTHR14221">
    <property type="entry name" value="WD REPEAT DOMAIN 44"/>
    <property type="match status" value="1"/>
</dbReference>
<dbReference type="PROSITE" id="PS50294">
    <property type="entry name" value="WD_REPEATS_REGION"/>
    <property type="match status" value="1"/>
</dbReference>
<dbReference type="ExpressionAtlas" id="A0A1D6EBD6">
    <property type="expression patterns" value="baseline and differential"/>
</dbReference>
<dbReference type="Gene3D" id="2.130.10.10">
    <property type="entry name" value="YVTN repeat-like/Quinoprotein amine dehydrogenase"/>
    <property type="match status" value="1"/>
</dbReference>
<dbReference type="InterPro" id="IPR001680">
    <property type="entry name" value="WD40_rpt"/>
</dbReference>
<dbReference type="PROSITE" id="PS00678">
    <property type="entry name" value="WD_REPEATS_1"/>
    <property type="match status" value="1"/>
</dbReference>
<protein>
    <submittedName>
        <fullName evidence="4">Protein phosphatase type 2A regulator/ signal transducer</fullName>
    </submittedName>
</protein>
<dbReference type="EMBL" id="CM007648">
    <property type="protein sequence ID" value="ONM17652.1"/>
    <property type="molecule type" value="Genomic_DNA"/>
</dbReference>
<sequence length="595" mass="65800">MPSSEPDSDDVFFDAFEDVRSAGEPSCSEDCSTSDEVSVVKFEYEIWANEPMSVQERRQRFLKGMGFDDFVSSRTDSFQCHGEITAVESSTGMEVRTASCHSSVDSSVCDNESEFDGACCIRDMDSRKRDIVKGGHSSITDMLKEVGSDKVMSLLEFQSLPGLSRAVQNLVRRGCGKSPAKETKSAKKMDAKSLWKKFMIKRSFGSVCKYDVHVKNCTNSIPTRTRVQHRKKNFLEFSAVYMDQEIRAHKGSIRVMKFSPSGWYLASGGEDCVVRIWQIIQVEASPKLYRGEDPYEKVEKVQVFKTSIEKGQNQALAVIPNKVFRISETPLHEFRGHTSDILDLAWSKSDFSNTKTMFNPIDEKYFISGSVDGESIQLEKELFVQGKKKSAACRINSLKLCAIGSNRVIITSGDSKIRVANGDTIQKFEGPWKSKALSLPSLTSDERYLISAGKDSNVYIWDLANSRDDAKPVHSCELFFSKDVTTAVPWPGVRQQDGHASAKPACVAEKSASAPILRQSAPGPWPFVDGGGSSSKGSATWPEEKLLSAAKPVESSPRLDDCLSMLSAAWSTVIVTAGRDGVIRSFPNYGLPVRL</sequence>
<dbReference type="Pfam" id="PF00400">
    <property type="entry name" value="WD40"/>
    <property type="match status" value="3"/>
</dbReference>
<accession>A0A1D6EBD6</accession>
<keyword evidence="2" id="KW-0677">Repeat</keyword>
<reference evidence="4" key="1">
    <citation type="submission" date="2015-12" db="EMBL/GenBank/DDBJ databases">
        <title>Update maize B73 reference genome by single molecule sequencing technologies.</title>
        <authorList>
            <consortium name="Maize Genome Sequencing Project"/>
            <person name="Ware D."/>
        </authorList>
    </citation>
    <scope>NUCLEOTIDE SEQUENCE [LARGE SCALE GENOMIC DNA]</scope>
    <source>
        <tissue evidence="4">Seedling</tissue>
    </source>
</reference>
<evidence type="ECO:0000256" key="3">
    <source>
        <dbReference type="PROSITE-ProRule" id="PRU00221"/>
    </source>
</evidence>
<dbReference type="AlphaFoldDB" id="A0A1D6EBD6"/>
<feature type="repeat" description="WD" evidence="3">
    <location>
        <begin position="246"/>
        <end position="279"/>
    </location>
</feature>
<dbReference type="PROSITE" id="PS50082">
    <property type="entry name" value="WD_REPEATS_2"/>
    <property type="match status" value="2"/>
</dbReference>
<dbReference type="InterPro" id="IPR015943">
    <property type="entry name" value="WD40/YVTN_repeat-like_dom_sf"/>
</dbReference>
<feature type="repeat" description="WD" evidence="3">
    <location>
        <begin position="441"/>
        <end position="471"/>
    </location>
</feature>
<dbReference type="InterPro" id="IPR040324">
    <property type="entry name" value="WDR44/Dgr2"/>
</dbReference>
<evidence type="ECO:0000256" key="1">
    <source>
        <dbReference type="ARBA" id="ARBA00022574"/>
    </source>
</evidence>
<proteinExistence type="predicted"/>
<keyword evidence="1 3" id="KW-0853">WD repeat</keyword>
<dbReference type="SUPFAM" id="SSF50978">
    <property type="entry name" value="WD40 repeat-like"/>
    <property type="match status" value="1"/>
</dbReference>
<evidence type="ECO:0000313" key="4">
    <source>
        <dbReference type="EMBL" id="ONM17653.1"/>
    </source>
</evidence>
<gene>
    <name evidence="4" type="ORF">ZEAMMB73_Zm00001d003742</name>
</gene>
<dbReference type="InterPro" id="IPR036322">
    <property type="entry name" value="WD40_repeat_dom_sf"/>
</dbReference>
<name>A0A1D6EBD6_MAIZE</name>
<dbReference type="SMART" id="SM00320">
    <property type="entry name" value="WD40"/>
    <property type="match status" value="3"/>
</dbReference>